<comment type="similarity">
    <text evidence="3">Belongs to the glycosyl hydrolase 5 (cellulase A) family.</text>
</comment>
<feature type="chain" id="PRO_5046742453" evidence="5">
    <location>
        <begin position="25"/>
        <end position="557"/>
    </location>
</feature>
<dbReference type="InterPro" id="IPR051923">
    <property type="entry name" value="Glycosyl_Hydrolase_39"/>
</dbReference>
<dbReference type="Pfam" id="PF00150">
    <property type="entry name" value="Cellulase"/>
    <property type="match status" value="1"/>
</dbReference>
<dbReference type="PROSITE" id="PS51257">
    <property type="entry name" value="PROKAR_LIPOPROTEIN"/>
    <property type="match status" value="1"/>
</dbReference>
<evidence type="ECO:0000256" key="5">
    <source>
        <dbReference type="SAM" id="SignalP"/>
    </source>
</evidence>
<dbReference type="Gene3D" id="3.20.20.80">
    <property type="entry name" value="Glycosidases"/>
    <property type="match status" value="1"/>
</dbReference>
<evidence type="ECO:0000256" key="2">
    <source>
        <dbReference type="ARBA" id="ARBA00023295"/>
    </source>
</evidence>
<dbReference type="RefSeq" id="WP_264066112.1">
    <property type="nucleotide sequence ID" value="NZ_JACKTY010000014.1"/>
</dbReference>
<dbReference type="InterPro" id="IPR001547">
    <property type="entry name" value="Glyco_hydro_5"/>
</dbReference>
<dbReference type="InterPro" id="IPR017853">
    <property type="entry name" value="GH"/>
</dbReference>
<name>A0ABT3C784_9MYCO</name>
<dbReference type="EMBL" id="JACKTY010000014">
    <property type="protein sequence ID" value="MCV7225344.1"/>
    <property type="molecule type" value="Genomic_DNA"/>
</dbReference>
<feature type="signal peptide" evidence="5">
    <location>
        <begin position="1"/>
        <end position="24"/>
    </location>
</feature>
<sequence>MSHVVRRAALRAAAIGLSTVVGCAATTGNHPAPRPVAEGHVYAIPVVLTAAVNEAPTTLGIADSTLYNLSDADIDVTLDHLKTMGVNDIRVAVPWIYIQSQDNTDYDWTKMDYIVHAASERDMNIVGVMSGTPTWAGFPINGHSDPADYARFASAVAERYNDASTIGPIDDYEIWNEPNGSLFYNPIDAKAYTAMLQAAYPAIKANNPNATVIAGVLGAVATIPGLSLAPEAFVSQMYGAGAKGYFDALSYHPYNYTLPFSLGAGQVNSPLNQVQAIRALMIANGDGDLKIWATEYGLPTNYPINQDQQAAFIHDFVVAWQNVDGAGPMFVYTTRDSNTGGFDDEENFGIFTTDWTPKEAVGAIEELIQELRTGQLKPFDVTPYANKIDFFGAAVIVVRQIINLALIVPKALFQLAVSAVTFVVESVGNLLGINSPASSVASSGAKAALATSDAVPTPRRSGVTATTPAPTVTTKKSVARGESGAAPAVSETPVLVGATDAVARKGAAAPAGATPGDGTAAHSAAAQSHAPRSSATGESKRSGSRSASARTRADSGQ</sequence>
<evidence type="ECO:0000313" key="8">
    <source>
        <dbReference type="Proteomes" id="UP001526201"/>
    </source>
</evidence>
<evidence type="ECO:0000256" key="4">
    <source>
        <dbReference type="SAM" id="MobiDB-lite"/>
    </source>
</evidence>
<feature type="compositionally biased region" description="Low complexity" evidence="4">
    <location>
        <begin position="505"/>
        <end position="537"/>
    </location>
</feature>
<dbReference type="SUPFAM" id="SSF51445">
    <property type="entry name" value="(Trans)glycosidases"/>
    <property type="match status" value="1"/>
</dbReference>
<proteinExistence type="inferred from homology"/>
<keyword evidence="1 3" id="KW-0378">Hydrolase</keyword>
<evidence type="ECO:0000256" key="1">
    <source>
        <dbReference type="ARBA" id="ARBA00022801"/>
    </source>
</evidence>
<keyword evidence="8" id="KW-1185">Reference proteome</keyword>
<evidence type="ECO:0000256" key="3">
    <source>
        <dbReference type="RuleBase" id="RU361153"/>
    </source>
</evidence>
<protein>
    <submittedName>
        <fullName evidence="7">Cellulase family glycosylhydrolase</fullName>
    </submittedName>
</protein>
<reference evidence="7 8" key="1">
    <citation type="journal article" date="2022" name="BMC Genomics">
        <title>Comparative genome analysis of mycobacteria focusing on tRNA and non-coding RNA.</title>
        <authorList>
            <person name="Behra P.R.K."/>
            <person name="Pettersson B.M.F."/>
            <person name="Ramesh M."/>
            <person name="Das S."/>
            <person name="Dasgupta S."/>
            <person name="Kirsebom L.A."/>
        </authorList>
    </citation>
    <scope>NUCLEOTIDE SEQUENCE [LARGE SCALE GENOMIC DNA]</scope>
    <source>
        <strain evidence="7 8">DSM 44078</strain>
    </source>
</reference>
<dbReference type="PANTHER" id="PTHR12631">
    <property type="entry name" value="ALPHA-L-IDURONIDASE"/>
    <property type="match status" value="1"/>
</dbReference>
<feature type="compositionally biased region" description="Low complexity" evidence="4">
    <location>
        <begin position="463"/>
        <end position="476"/>
    </location>
</feature>
<feature type="domain" description="Glycoside hydrolase family 5" evidence="6">
    <location>
        <begin position="73"/>
        <end position="311"/>
    </location>
</feature>
<evidence type="ECO:0000313" key="7">
    <source>
        <dbReference type="EMBL" id="MCV7225344.1"/>
    </source>
</evidence>
<evidence type="ECO:0000259" key="6">
    <source>
        <dbReference type="Pfam" id="PF00150"/>
    </source>
</evidence>
<feature type="region of interest" description="Disordered" evidence="4">
    <location>
        <begin position="450"/>
        <end position="491"/>
    </location>
</feature>
<keyword evidence="5" id="KW-0732">Signal</keyword>
<feature type="compositionally biased region" description="Low complexity" evidence="4">
    <location>
        <begin position="544"/>
        <end position="557"/>
    </location>
</feature>
<accession>A0ABT3C784</accession>
<feature type="region of interest" description="Disordered" evidence="4">
    <location>
        <begin position="505"/>
        <end position="557"/>
    </location>
</feature>
<keyword evidence="2 3" id="KW-0326">Glycosidase</keyword>
<organism evidence="7 8">
    <name type="scientific">Mycolicibacterium komossense</name>
    <dbReference type="NCBI Taxonomy" id="1779"/>
    <lineage>
        <taxon>Bacteria</taxon>
        <taxon>Bacillati</taxon>
        <taxon>Actinomycetota</taxon>
        <taxon>Actinomycetes</taxon>
        <taxon>Mycobacteriales</taxon>
        <taxon>Mycobacteriaceae</taxon>
        <taxon>Mycolicibacterium</taxon>
    </lineage>
</organism>
<comment type="caution">
    <text evidence="7">The sequence shown here is derived from an EMBL/GenBank/DDBJ whole genome shotgun (WGS) entry which is preliminary data.</text>
</comment>
<dbReference type="PANTHER" id="PTHR12631:SF10">
    <property type="entry name" value="BETA-XYLOSIDASE-LIKE PROTEIN-RELATED"/>
    <property type="match status" value="1"/>
</dbReference>
<dbReference type="Proteomes" id="UP001526201">
    <property type="component" value="Unassembled WGS sequence"/>
</dbReference>
<gene>
    <name evidence="7" type="ORF">H7J73_04755</name>
</gene>